<keyword evidence="4" id="KW-0238">DNA-binding</keyword>
<dbReference type="AlphaFoldDB" id="A0A0D7A788"/>
<dbReference type="SMART" id="SM00906">
    <property type="entry name" value="Fungal_trans"/>
    <property type="match status" value="1"/>
</dbReference>
<feature type="compositionally biased region" description="Polar residues" evidence="7">
    <location>
        <begin position="214"/>
        <end position="251"/>
    </location>
</feature>
<gene>
    <name evidence="9" type="ORF">FISHEDRAFT_48819</name>
</gene>
<evidence type="ECO:0000259" key="8">
    <source>
        <dbReference type="PROSITE" id="PS50048"/>
    </source>
</evidence>
<feature type="compositionally biased region" description="Basic residues" evidence="7">
    <location>
        <begin position="309"/>
        <end position="320"/>
    </location>
</feature>
<feature type="compositionally biased region" description="Polar residues" evidence="7">
    <location>
        <begin position="17"/>
        <end position="27"/>
    </location>
</feature>
<dbReference type="InterPro" id="IPR051089">
    <property type="entry name" value="prtT"/>
</dbReference>
<feature type="region of interest" description="Disordered" evidence="7">
    <location>
        <begin position="723"/>
        <end position="746"/>
    </location>
</feature>
<comment type="subcellular location">
    <subcellularLocation>
        <location evidence="1">Nucleus</location>
    </subcellularLocation>
</comment>
<sequence>MDPSNSSVHKRKDVDEPQNQKPQSQPQEVKPVKTLNRVPRTSSNACRKQKMRCEGADNPPCKRCRNAGLECMFEKPSKEASLTGEAGLERIRSLENRVAEIGNTQIAIRDAILDLASLLRLHGLPGRSPPSVYPGLQSPASSTPSSTHHITPAPISEPYSHASVNGLTRHHTGNSISQAFASLSGTQNPMPNSTGNYQTPQAQYGYPQDGMQYPYSNQGLQEMHSQYKRTQSTLTSTPTSMPAGPSTSGDSSDLESDDNGELPASGLVAPWQVLNGLADVAIAHAAKESGDLGESQSRAMTPDEERQGRPSKKRKLRHRQQKGIPFPDVVAANIISEQEARDLFKIYFEGCSTFLPVFDKSVDTFEDLHSRSPFAFDAICMVAARVRDGGGQRSETYKKCLQEVQKIACATLFAPVTRFETIQAMILISGWSDDGWLSGGHAVRMALECSMHKSWPKLFYRITHNQASRSQEDRDLITATRIWFTLYLFEHQLSYGTGRPAILKDDDSIRHGRAILQHPLAVEDDMRLVSTVELMALRERINNALAPLDAPIRDSHFESLRQANLEFHGWFATWDQAFSQKYEDAAFYRQSLQIQHIHAELYHNATCLRGINGPEDVQNMPQIQRDLAIRSITIARQALDITVNSLAYREGMKYAVHYTHVTATFSASLLLRLARLFPDQCDIADIRMKTSQLAEIMSRIPGGKRYALTLQLMLKRSKRRSVSVTAVSPASTRDSRQGLDQTMRPGLSMGQNGVDRYSAFELQYPQPSVQQPQQQMGSHAFQASTTSDYQNLQQMDADYIWSGFEQTSNDQLPVWITDDTLGGQTFSQNGMAAFMLPEGYLQPSSQIIF</sequence>
<feature type="compositionally biased region" description="Polar residues" evidence="7">
    <location>
        <begin position="182"/>
        <end position="202"/>
    </location>
</feature>
<dbReference type="GO" id="GO:0000981">
    <property type="term" value="F:DNA-binding transcription factor activity, RNA polymerase II-specific"/>
    <property type="evidence" value="ECO:0007669"/>
    <property type="project" value="InterPro"/>
</dbReference>
<keyword evidence="3" id="KW-0805">Transcription regulation</keyword>
<accession>A0A0D7A788</accession>
<dbReference type="SUPFAM" id="SSF57701">
    <property type="entry name" value="Zn2/Cys6 DNA-binding domain"/>
    <property type="match status" value="1"/>
</dbReference>
<evidence type="ECO:0000256" key="3">
    <source>
        <dbReference type="ARBA" id="ARBA00023015"/>
    </source>
</evidence>
<keyword evidence="2" id="KW-0479">Metal-binding</keyword>
<keyword evidence="10" id="KW-1185">Reference proteome</keyword>
<feature type="region of interest" description="Disordered" evidence="7">
    <location>
        <begin position="130"/>
        <end position="170"/>
    </location>
</feature>
<name>A0A0D7A788_9AGAR</name>
<dbReference type="OrthoDB" id="4454541at2759"/>
<dbReference type="GO" id="GO:0005634">
    <property type="term" value="C:nucleus"/>
    <property type="evidence" value="ECO:0007669"/>
    <property type="project" value="UniProtKB-SubCell"/>
</dbReference>
<evidence type="ECO:0000313" key="9">
    <source>
        <dbReference type="EMBL" id="KIY45786.1"/>
    </source>
</evidence>
<reference evidence="9 10" key="1">
    <citation type="journal article" date="2015" name="Fungal Genet. Biol.">
        <title>Evolution of novel wood decay mechanisms in Agaricales revealed by the genome sequences of Fistulina hepatica and Cylindrobasidium torrendii.</title>
        <authorList>
            <person name="Floudas D."/>
            <person name="Held B.W."/>
            <person name="Riley R."/>
            <person name="Nagy L.G."/>
            <person name="Koehler G."/>
            <person name="Ransdell A.S."/>
            <person name="Younus H."/>
            <person name="Chow J."/>
            <person name="Chiniquy J."/>
            <person name="Lipzen A."/>
            <person name="Tritt A."/>
            <person name="Sun H."/>
            <person name="Haridas S."/>
            <person name="LaButti K."/>
            <person name="Ohm R.A."/>
            <person name="Kues U."/>
            <person name="Blanchette R.A."/>
            <person name="Grigoriev I.V."/>
            <person name="Minto R.E."/>
            <person name="Hibbett D.S."/>
        </authorList>
    </citation>
    <scope>NUCLEOTIDE SEQUENCE [LARGE SCALE GENOMIC DNA]</scope>
    <source>
        <strain evidence="9 10">ATCC 64428</strain>
    </source>
</reference>
<dbReference type="Proteomes" id="UP000054144">
    <property type="component" value="Unassembled WGS sequence"/>
</dbReference>
<dbReference type="InterPro" id="IPR001138">
    <property type="entry name" value="Zn2Cys6_DnaBD"/>
</dbReference>
<dbReference type="PROSITE" id="PS50048">
    <property type="entry name" value="ZN2_CY6_FUNGAL_2"/>
    <property type="match status" value="1"/>
</dbReference>
<dbReference type="EMBL" id="KN882046">
    <property type="protein sequence ID" value="KIY45786.1"/>
    <property type="molecule type" value="Genomic_DNA"/>
</dbReference>
<feature type="domain" description="Zn(2)-C6 fungal-type" evidence="8">
    <location>
        <begin position="42"/>
        <end position="73"/>
    </location>
</feature>
<dbReference type="CDD" id="cd00067">
    <property type="entry name" value="GAL4"/>
    <property type="match status" value="1"/>
</dbReference>
<dbReference type="InterPro" id="IPR007219">
    <property type="entry name" value="XnlR_reg_dom"/>
</dbReference>
<dbReference type="InterPro" id="IPR036864">
    <property type="entry name" value="Zn2-C6_fun-type_DNA-bd_sf"/>
</dbReference>
<organism evidence="9 10">
    <name type="scientific">Fistulina hepatica ATCC 64428</name>
    <dbReference type="NCBI Taxonomy" id="1128425"/>
    <lineage>
        <taxon>Eukaryota</taxon>
        <taxon>Fungi</taxon>
        <taxon>Dikarya</taxon>
        <taxon>Basidiomycota</taxon>
        <taxon>Agaricomycotina</taxon>
        <taxon>Agaricomycetes</taxon>
        <taxon>Agaricomycetidae</taxon>
        <taxon>Agaricales</taxon>
        <taxon>Fistulinaceae</taxon>
        <taxon>Fistulina</taxon>
    </lineage>
</organism>
<dbReference type="Pfam" id="PF00172">
    <property type="entry name" value="Zn_clus"/>
    <property type="match status" value="1"/>
</dbReference>
<evidence type="ECO:0000256" key="5">
    <source>
        <dbReference type="ARBA" id="ARBA00023163"/>
    </source>
</evidence>
<keyword evidence="6" id="KW-0539">Nucleus</keyword>
<feature type="region of interest" description="Disordered" evidence="7">
    <location>
        <begin position="288"/>
        <end position="320"/>
    </location>
</feature>
<evidence type="ECO:0000256" key="1">
    <source>
        <dbReference type="ARBA" id="ARBA00004123"/>
    </source>
</evidence>
<dbReference type="GO" id="GO:0000976">
    <property type="term" value="F:transcription cis-regulatory region binding"/>
    <property type="evidence" value="ECO:0007669"/>
    <property type="project" value="TreeGrafter"/>
</dbReference>
<feature type="region of interest" description="Disordered" evidence="7">
    <location>
        <begin position="1"/>
        <end position="58"/>
    </location>
</feature>
<feature type="region of interest" description="Disordered" evidence="7">
    <location>
        <begin position="182"/>
        <end position="265"/>
    </location>
</feature>
<protein>
    <recommendedName>
        <fullName evidence="8">Zn(2)-C6 fungal-type domain-containing protein</fullName>
    </recommendedName>
</protein>
<dbReference type="SMART" id="SM00066">
    <property type="entry name" value="GAL4"/>
    <property type="match status" value="1"/>
</dbReference>
<evidence type="ECO:0000256" key="2">
    <source>
        <dbReference type="ARBA" id="ARBA00022723"/>
    </source>
</evidence>
<keyword evidence="5" id="KW-0804">Transcription</keyword>
<evidence type="ECO:0000256" key="6">
    <source>
        <dbReference type="ARBA" id="ARBA00023242"/>
    </source>
</evidence>
<dbReference type="CDD" id="cd12148">
    <property type="entry name" value="fungal_TF_MHR"/>
    <property type="match status" value="1"/>
</dbReference>
<evidence type="ECO:0000256" key="7">
    <source>
        <dbReference type="SAM" id="MobiDB-lite"/>
    </source>
</evidence>
<proteinExistence type="predicted"/>
<dbReference type="Pfam" id="PF04082">
    <property type="entry name" value="Fungal_trans"/>
    <property type="match status" value="1"/>
</dbReference>
<feature type="compositionally biased region" description="Low complexity" evidence="7">
    <location>
        <begin position="138"/>
        <end position="154"/>
    </location>
</feature>
<dbReference type="GO" id="GO:0006351">
    <property type="term" value="P:DNA-templated transcription"/>
    <property type="evidence" value="ECO:0007669"/>
    <property type="project" value="InterPro"/>
</dbReference>
<dbReference type="Gene3D" id="4.10.240.10">
    <property type="entry name" value="Zn(2)-C6 fungal-type DNA-binding domain"/>
    <property type="match status" value="1"/>
</dbReference>
<feature type="compositionally biased region" description="Low complexity" evidence="7">
    <location>
        <begin position="723"/>
        <end position="732"/>
    </location>
</feature>
<dbReference type="PANTHER" id="PTHR31845">
    <property type="entry name" value="FINGER DOMAIN PROTEIN, PUTATIVE-RELATED"/>
    <property type="match status" value="1"/>
</dbReference>
<dbReference type="PANTHER" id="PTHR31845:SF17">
    <property type="entry name" value="ZN(II)2CYS6 TRANSCRIPTION FACTOR (EUROFUNG)"/>
    <property type="match status" value="1"/>
</dbReference>
<evidence type="ECO:0000256" key="4">
    <source>
        <dbReference type="ARBA" id="ARBA00023125"/>
    </source>
</evidence>
<evidence type="ECO:0000313" key="10">
    <source>
        <dbReference type="Proteomes" id="UP000054144"/>
    </source>
</evidence>
<dbReference type="GO" id="GO:0008270">
    <property type="term" value="F:zinc ion binding"/>
    <property type="evidence" value="ECO:0007669"/>
    <property type="project" value="InterPro"/>
</dbReference>